<reference evidence="12 13" key="1">
    <citation type="submission" date="2018-01" db="EMBL/GenBank/DDBJ databases">
        <title>Genomic Encyclopedia of Type Strains, Phase III (KMG-III): the genomes of soil and plant-associated and newly described type strains.</title>
        <authorList>
            <person name="Whitman W."/>
        </authorList>
    </citation>
    <scope>NUCLEOTIDE SEQUENCE [LARGE SCALE GENOMIC DNA]</scope>
    <source>
        <strain evidence="12 13">JCM 18070</strain>
    </source>
</reference>
<dbReference type="PANTHER" id="PTHR35091:SF2">
    <property type="entry name" value="FLAGELLAR PROTEIN FLIL"/>
    <property type="match status" value="1"/>
</dbReference>
<dbReference type="Proteomes" id="UP000237381">
    <property type="component" value="Unassembled WGS sequence"/>
</dbReference>
<keyword evidence="4" id="KW-1003">Cell membrane</keyword>
<keyword evidence="12" id="KW-0966">Cell projection</keyword>
<evidence type="ECO:0000256" key="11">
    <source>
        <dbReference type="SAM" id="MobiDB-lite"/>
    </source>
</evidence>
<evidence type="ECO:0000256" key="10">
    <source>
        <dbReference type="RuleBase" id="RU364125"/>
    </source>
</evidence>
<feature type="region of interest" description="Disordered" evidence="11">
    <location>
        <begin position="1"/>
        <end position="44"/>
    </location>
</feature>
<keyword evidence="5 10" id="KW-0145">Chemotaxis</keyword>
<dbReference type="GO" id="GO:0071978">
    <property type="term" value="P:bacterial-type flagellum-dependent swarming motility"/>
    <property type="evidence" value="ECO:0007669"/>
    <property type="project" value="TreeGrafter"/>
</dbReference>
<name>A0A2S4M5H9_9BURK</name>
<evidence type="ECO:0000256" key="5">
    <source>
        <dbReference type="ARBA" id="ARBA00022500"/>
    </source>
</evidence>
<dbReference type="InterPro" id="IPR005503">
    <property type="entry name" value="FliL"/>
</dbReference>
<keyword evidence="6 10" id="KW-0812">Transmembrane</keyword>
<evidence type="ECO:0000256" key="1">
    <source>
        <dbReference type="ARBA" id="ARBA00002254"/>
    </source>
</evidence>
<comment type="subcellular location">
    <subcellularLocation>
        <location evidence="10">Cell inner membrane</location>
    </subcellularLocation>
    <subcellularLocation>
        <location evidence="2">Cell membrane</location>
        <topology evidence="2">Single-pass membrane protein</topology>
    </subcellularLocation>
</comment>
<evidence type="ECO:0000313" key="13">
    <source>
        <dbReference type="Proteomes" id="UP000237381"/>
    </source>
</evidence>
<evidence type="ECO:0000256" key="7">
    <source>
        <dbReference type="ARBA" id="ARBA00022779"/>
    </source>
</evidence>
<dbReference type="GO" id="GO:0005886">
    <property type="term" value="C:plasma membrane"/>
    <property type="evidence" value="ECO:0007669"/>
    <property type="project" value="UniProtKB-SubCell"/>
</dbReference>
<organism evidence="12 13">
    <name type="scientific">Paraburkholderia eburnea</name>
    <dbReference type="NCBI Taxonomy" id="1189126"/>
    <lineage>
        <taxon>Bacteria</taxon>
        <taxon>Pseudomonadati</taxon>
        <taxon>Pseudomonadota</taxon>
        <taxon>Betaproteobacteria</taxon>
        <taxon>Burkholderiales</taxon>
        <taxon>Burkholderiaceae</taxon>
        <taxon>Paraburkholderia</taxon>
    </lineage>
</organism>
<dbReference type="NCBIfam" id="NF005435">
    <property type="entry name" value="PRK07021.1"/>
    <property type="match status" value="1"/>
</dbReference>
<feature type="transmembrane region" description="Helical" evidence="10">
    <location>
        <begin position="51"/>
        <end position="73"/>
    </location>
</feature>
<dbReference type="GO" id="GO:0006935">
    <property type="term" value="P:chemotaxis"/>
    <property type="evidence" value="ECO:0007669"/>
    <property type="project" value="UniProtKB-KW"/>
</dbReference>
<dbReference type="GO" id="GO:0009425">
    <property type="term" value="C:bacterial-type flagellum basal body"/>
    <property type="evidence" value="ECO:0007669"/>
    <property type="project" value="InterPro"/>
</dbReference>
<feature type="compositionally biased region" description="Low complexity" evidence="11">
    <location>
        <begin position="30"/>
        <end position="43"/>
    </location>
</feature>
<proteinExistence type="inferred from homology"/>
<keyword evidence="12" id="KW-0969">Cilium</keyword>
<protein>
    <recommendedName>
        <fullName evidence="10">Flagellar protein FliL</fullName>
    </recommendedName>
</protein>
<sequence length="195" mass="20849">MNARVTPIRRHPRSEPQKSPNAPDPHTDMATTTANQQAAPQGAKPGPLKRILLIAIIAIVAASAAGAGVWFFMSRHAASAPVASAPALPAVPVYYALEPMTVNLQSDDGETHYLRIGLTLKLDSQATQDALVARMPEIRSRVLLALSNKNPTDLAPLDGKRNLAAELAKLIAQPSDPRAEPAKVQDVLFTEFVVQ</sequence>
<evidence type="ECO:0000313" key="12">
    <source>
        <dbReference type="EMBL" id="POR49859.1"/>
    </source>
</evidence>
<evidence type="ECO:0000256" key="8">
    <source>
        <dbReference type="ARBA" id="ARBA00022989"/>
    </source>
</evidence>
<comment type="function">
    <text evidence="1 10">Controls the rotational direction of flagella during chemotaxis.</text>
</comment>
<dbReference type="EMBL" id="PQGA01000010">
    <property type="protein sequence ID" value="POR49859.1"/>
    <property type="molecule type" value="Genomic_DNA"/>
</dbReference>
<keyword evidence="8 10" id="KW-1133">Transmembrane helix</keyword>
<keyword evidence="7 10" id="KW-0283">Flagellar rotation</keyword>
<comment type="caution">
    <text evidence="12">The sequence shown here is derived from an EMBL/GenBank/DDBJ whole genome shotgun (WGS) entry which is preliminary data.</text>
</comment>
<evidence type="ECO:0000256" key="4">
    <source>
        <dbReference type="ARBA" id="ARBA00022475"/>
    </source>
</evidence>
<keyword evidence="13" id="KW-1185">Reference proteome</keyword>
<keyword evidence="9 10" id="KW-0472">Membrane</keyword>
<keyword evidence="10" id="KW-0997">Cell inner membrane</keyword>
<dbReference type="Pfam" id="PF03748">
    <property type="entry name" value="FliL"/>
    <property type="match status" value="1"/>
</dbReference>
<keyword evidence="12" id="KW-0282">Flagellum</keyword>
<comment type="similarity">
    <text evidence="3 10">Belongs to the FliL family.</text>
</comment>
<gene>
    <name evidence="12" type="ORF">B0G62_110167</name>
</gene>
<dbReference type="AlphaFoldDB" id="A0A2S4M5H9"/>
<evidence type="ECO:0000256" key="3">
    <source>
        <dbReference type="ARBA" id="ARBA00008281"/>
    </source>
</evidence>
<accession>A0A2S4M5H9</accession>
<dbReference type="PANTHER" id="PTHR35091">
    <property type="entry name" value="FLAGELLAR PROTEIN FLIL"/>
    <property type="match status" value="1"/>
</dbReference>
<evidence type="ECO:0000256" key="6">
    <source>
        <dbReference type="ARBA" id="ARBA00022692"/>
    </source>
</evidence>
<evidence type="ECO:0000256" key="2">
    <source>
        <dbReference type="ARBA" id="ARBA00004162"/>
    </source>
</evidence>
<evidence type="ECO:0000256" key="9">
    <source>
        <dbReference type="ARBA" id="ARBA00023136"/>
    </source>
</evidence>